<gene>
    <name evidence="3" type="ORF">AKAME5_001624900</name>
</gene>
<reference evidence="3" key="1">
    <citation type="submission" date="2022-08" db="EMBL/GenBank/DDBJ databases">
        <title>Genome sequencing of akame (Lates japonicus).</title>
        <authorList>
            <person name="Hashiguchi Y."/>
            <person name="Takahashi H."/>
        </authorList>
    </citation>
    <scope>NUCLEOTIDE SEQUENCE</scope>
    <source>
        <strain evidence="3">Kochi</strain>
    </source>
</reference>
<dbReference type="Pfam" id="PF00059">
    <property type="entry name" value="Lectin_C"/>
    <property type="match status" value="1"/>
</dbReference>
<dbReference type="Proteomes" id="UP001279410">
    <property type="component" value="Unassembled WGS sequence"/>
</dbReference>
<dbReference type="AlphaFoldDB" id="A0AAD3MZJ4"/>
<dbReference type="Gene3D" id="3.10.100.10">
    <property type="entry name" value="Mannose-Binding Protein A, subunit A"/>
    <property type="match status" value="1"/>
</dbReference>
<dbReference type="SUPFAM" id="SSF56436">
    <property type="entry name" value="C-type lectin-like"/>
    <property type="match status" value="2"/>
</dbReference>
<dbReference type="CDD" id="cd00037">
    <property type="entry name" value="CLECT"/>
    <property type="match status" value="1"/>
</dbReference>
<keyword evidence="1" id="KW-0732">Signal</keyword>
<feature type="signal peptide" evidence="1">
    <location>
        <begin position="1"/>
        <end position="26"/>
    </location>
</feature>
<evidence type="ECO:0000313" key="3">
    <source>
        <dbReference type="EMBL" id="GLD64722.1"/>
    </source>
</evidence>
<dbReference type="PROSITE" id="PS50041">
    <property type="entry name" value="C_TYPE_LECTIN_2"/>
    <property type="match status" value="1"/>
</dbReference>
<comment type="caution">
    <text evidence="3">The sequence shown here is derived from an EMBL/GenBank/DDBJ whole genome shotgun (WGS) entry which is preliminary data.</text>
</comment>
<name>A0AAD3MZJ4_LATJO</name>
<dbReference type="InterPro" id="IPR016186">
    <property type="entry name" value="C-type_lectin-like/link_sf"/>
</dbReference>
<evidence type="ECO:0000259" key="2">
    <source>
        <dbReference type="PROSITE" id="PS50041"/>
    </source>
</evidence>
<proteinExistence type="predicted"/>
<accession>A0AAD3MZJ4</accession>
<dbReference type="PANTHER" id="PTHR45784:SF3">
    <property type="entry name" value="C-TYPE LECTIN DOMAIN FAMILY 4 MEMBER K-LIKE-RELATED"/>
    <property type="match status" value="1"/>
</dbReference>
<protein>
    <submittedName>
        <fullName evidence="3">Snaclec stejaggregin-B subunit beta-1-like protein</fullName>
    </submittedName>
</protein>
<sequence>MKWSLFLLSLMDKVILINQSKTWVEALYYCRENHYDLVSITNLNEQRWVQERAKKANTSYVWLGLRYTCALDFWFWVNDEAVRWVKRLRRPALPYVWLGLRYLHSGFWFWVSGRAVRYKNWAQME</sequence>
<evidence type="ECO:0000256" key="1">
    <source>
        <dbReference type="SAM" id="SignalP"/>
    </source>
</evidence>
<evidence type="ECO:0000313" key="4">
    <source>
        <dbReference type="Proteomes" id="UP001279410"/>
    </source>
</evidence>
<keyword evidence="4" id="KW-1185">Reference proteome</keyword>
<dbReference type="InterPro" id="IPR016187">
    <property type="entry name" value="CTDL_fold"/>
</dbReference>
<dbReference type="InterPro" id="IPR001304">
    <property type="entry name" value="C-type_lectin-like"/>
</dbReference>
<organism evidence="3 4">
    <name type="scientific">Lates japonicus</name>
    <name type="common">Japanese lates</name>
    <dbReference type="NCBI Taxonomy" id="270547"/>
    <lineage>
        <taxon>Eukaryota</taxon>
        <taxon>Metazoa</taxon>
        <taxon>Chordata</taxon>
        <taxon>Craniata</taxon>
        <taxon>Vertebrata</taxon>
        <taxon>Euteleostomi</taxon>
        <taxon>Actinopterygii</taxon>
        <taxon>Neopterygii</taxon>
        <taxon>Teleostei</taxon>
        <taxon>Neoteleostei</taxon>
        <taxon>Acanthomorphata</taxon>
        <taxon>Carangaria</taxon>
        <taxon>Carangaria incertae sedis</taxon>
        <taxon>Centropomidae</taxon>
        <taxon>Lates</taxon>
    </lineage>
</organism>
<dbReference type="EMBL" id="BRZM01000070">
    <property type="protein sequence ID" value="GLD64722.1"/>
    <property type="molecule type" value="Genomic_DNA"/>
</dbReference>
<dbReference type="PANTHER" id="PTHR45784">
    <property type="entry name" value="C-TYPE LECTIN DOMAIN FAMILY 20 MEMBER A-RELATED"/>
    <property type="match status" value="1"/>
</dbReference>
<feature type="chain" id="PRO_5041991110" evidence="1">
    <location>
        <begin position="27"/>
        <end position="125"/>
    </location>
</feature>
<feature type="domain" description="C-type lectin" evidence="2">
    <location>
        <begin position="21"/>
        <end position="108"/>
    </location>
</feature>